<reference evidence="1" key="1">
    <citation type="submission" date="2020-03" db="EMBL/GenBank/DDBJ databases">
        <title>The deep terrestrial virosphere.</title>
        <authorList>
            <person name="Holmfeldt K."/>
            <person name="Nilsson E."/>
            <person name="Simone D."/>
            <person name="Lopez-Fernandez M."/>
            <person name="Wu X."/>
            <person name="de Brujin I."/>
            <person name="Lundin D."/>
            <person name="Andersson A."/>
            <person name="Bertilsson S."/>
            <person name="Dopson M."/>
        </authorList>
    </citation>
    <scope>NUCLEOTIDE SEQUENCE</scope>
    <source>
        <strain evidence="1">MM415B04174</strain>
    </source>
</reference>
<name>A0A6M3LL04_9ZZZZ</name>
<evidence type="ECO:0000313" key="1">
    <source>
        <dbReference type="EMBL" id="QJA93618.1"/>
    </source>
</evidence>
<accession>A0A6M3LL04</accession>
<dbReference type="EMBL" id="MT143163">
    <property type="protein sequence ID" value="QJA93618.1"/>
    <property type="molecule type" value="Genomic_DNA"/>
</dbReference>
<dbReference type="AlphaFoldDB" id="A0A6M3LL04"/>
<sequence>MTWIMEYKTSAPKLIDLHNRIIDAIAIAGDDADWLGWHDGELRIFSKNEDIILEISPYQDECPDQEKKGPQEE</sequence>
<gene>
    <name evidence="1" type="ORF">MM415B04174_0010</name>
</gene>
<protein>
    <submittedName>
        <fullName evidence="1">Uncharacterized protein</fullName>
    </submittedName>
</protein>
<proteinExistence type="predicted"/>
<organism evidence="1">
    <name type="scientific">viral metagenome</name>
    <dbReference type="NCBI Taxonomy" id="1070528"/>
    <lineage>
        <taxon>unclassified sequences</taxon>
        <taxon>metagenomes</taxon>
        <taxon>organismal metagenomes</taxon>
    </lineage>
</organism>